<name>A0A1B9IMW9_9TREE</name>
<evidence type="ECO:0000256" key="1">
    <source>
        <dbReference type="SAM" id="MobiDB-lite"/>
    </source>
</evidence>
<keyword evidence="2" id="KW-0812">Transmembrane</keyword>
<feature type="compositionally biased region" description="Low complexity" evidence="1">
    <location>
        <begin position="156"/>
        <end position="171"/>
    </location>
</feature>
<keyword evidence="2" id="KW-1133">Transmembrane helix</keyword>
<feature type="compositionally biased region" description="Low complexity" evidence="1">
    <location>
        <begin position="114"/>
        <end position="123"/>
    </location>
</feature>
<reference evidence="4" key="2">
    <citation type="submission" date="2013-12" db="EMBL/GenBank/DDBJ databases">
        <title>Evolution of pathogenesis and genome organization in the Tremellales.</title>
        <authorList>
            <person name="Cuomo C."/>
            <person name="Litvintseva A."/>
            <person name="Heitman J."/>
            <person name="Chen Y."/>
            <person name="Sun S."/>
            <person name="Springer D."/>
            <person name="Dromer F."/>
            <person name="Young S."/>
            <person name="Zeng Q."/>
            <person name="Chapman S."/>
            <person name="Gujja S."/>
            <person name="Saif S."/>
            <person name="Birren B."/>
        </authorList>
    </citation>
    <scope>NUCLEOTIDE SEQUENCE [LARGE SCALE GENOMIC DNA]</scope>
    <source>
        <strain evidence="4">CBS 10435</strain>
    </source>
</reference>
<evidence type="ECO:0000313" key="3">
    <source>
        <dbReference type="EMBL" id="OCF56919.1"/>
    </source>
</evidence>
<dbReference type="Proteomes" id="UP000092583">
    <property type="component" value="Unassembled WGS sequence"/>
</dbReference>
<dbReference type="AlphaFoldDB" id="A0A1B9IMW9"/>
<evidence type="ECO:0000256" key="2">
    <source>
        <dbReference type="SAM" id="Phobius"/>
    </source>
</evidence>
<keyword evidence="4" id="KW-1185">Reference proteome</keyword>
<feature type="compositionally biased region" description="Low complexity" evidence="1">
    <location>
        <begin position="207"/>
        <end position="222"/>
    </location>
</feature>
<feature type="compositionally biased region" description="Polar residues" evidence="1">
    <location>
        <begin position="63"/>
        <end position="72"/>
    </location>
</feature>
<organism evidence="3 4">
    <name type="scientific">Kwoniella mangroviensis CBS 10435</name>
    <dbReference type="NCBI Taxonomy" id="1331196"/>
    <lineage>
        <taxon>Eukaryota</taxon>
        <taxon>Fungi</taxon>
        <taxon>Dikarya</taxon>
        <taxon>Basidiomycota</taxon>
        <taxon>Agaricomycotina</taxon>
        <taxon>Tremellomycetes</taxon>
        <taxon>Tremellales</taxon>
        <taxon>Cryptococcaceae</taxon>
        <taxon>Kwoniella</taxon>
    </lineage>
</organism>
<accession>A0A1B9IMW9</accession>
<sequence>MNLTVTQKTVIVILAIFLTFIAILFLFCIYSSRKARRDTIQAQKAVLGRWKENPGGLEEGTLPNLSVPSVHTPSHRNEYDLATLPGSNGSAREEKRGSGLAGIGTFSASKPRSNSHSSSTGNSRPVVQSSQPSAMGVKEMGQPRKNPIPTLSRPMSWSRGISRTRSRSISTLKSNVSDRSIFKPNKSRYFINYMNPPPPPIPRKSSARSSGSNGSAGAVTGARLVDKGDRRGGRR</sequence>
<feature type="region of interest" description="Disordered" evidence="1">
    <location>
        <begin position="193"/>
        <end position="235"/>
    </location>
</feature>
<reference evidence="3 4" key="1">
    <citation type="submission" date="2013-07" db="EMBL/GenBank/DDBJ databases">
        <title>The Genome Sequence of Kwoniella mangroviensis CBS10435.</title>
        <authorList>
            <consortium name="The Broad Institute Genome Sequencing Platform"/>
            <person name="Cuomo C."/>
            <person name="Litvintseva A."/>
            <person name="Chen Y."/>
            <person name="Heitman J."/>
            <person name="Sun S."/>
            <person name="Springer D."/>
            <person name="Dromer F."/>
            <person name="Young S.K."/>
            <person name="Zeng Q."/>
            <person name="Gargeya S."/>
            <person name="Fitzgerald M."/>
            <person name="Abouelleil A."/>
            <person name="Alvarado L."/>
            <person name="Berlin A.M."/>
            <person name="Chapman S.B."/>
            <person name="Dewar J."/>
            <person name="Goldberg J."/>
            <person name="Griggs A."/>
            <person name="Gujja S."/>
            <person name="Hansen M."/>
            <person name="Howarth C."/>
            <person name="Imamovic A."/>
            <person name="Larimer J."/>
            <person name="McCowan C."/>
            <person name="Murphy C."/>
            <person name="Pearson M."/>
            <person name="Priest M."/>
            <person name="Roberts A."/>
            <person name="Saif S."/>
            <person name="Shea T."/>
            <person name="Sykes S."/>
            <person name="Wortman J."/>
            <person name="Nusbaum C."/>
            <person name="Birren B."/>
        </authorList>
    </citation>
    <scope>NUCLEOTIDE SEQUENCE [LARGE SCALE GENOMIC DNA]</scope>
    <source>
        <strain evidence="3 4">CBS 10435</strain>
    </source>
</reference>
<dbReference type="OrthoDB" id="10267707at2759"/>
<gene>
    <name evidence="3" type="ORF">L486_05775</name>
</gene>
<feature type="region of interest" description="Disordered" evidence="1">
    <location>
        <begin position="57"/>
        <end position="175"/>
    </location>
</feature>
<dbReference type="EMBL" id="KI669464">
    <property type="protein sequence ID" value="OCF56919.1"/>
    <property type="molecule type" value="Genomic_DNA"/>
</dbReference>
<feature type="compositionally biased region" description="Basic and acidic residues" evidence="1">
    <location>
        <begin position="224"/>
        <end position="235"/>
    </location>
</feature>
<feature type="transmembrane region" description="Helical" evidence="2">
    <location>
        <begin position="12"/>
        <end position="30"/>
    </location>
</feature>
<protein>
    <submittedName>
        <fullName evidence="3">Uncharacterized protein</fullName>
    </submittedName>
</protein>
<proteinExistence type="predicted"/>
<evidence type="ECO:0000313" key="4">
    <source>
        <dbReference type="Proteomes" id="UP000092583"/>
    </source>
</evidence>
<keyword evidence="2" id="KW-0472">Membrane</keyword>